<dbReference type="SUPFAM" id="SSF46689">
    <property type="entry name" value="Homeodomain-like"/>
    <property type="match status" value="1"/>
</dbReference>
<dbReference type="Gene3D" id="3.40.50.1390">
    <property type="entry name" value="Resolvase, N-terminal catalytic domain"/>
    <property type="match status" value="1"/>
</dbReference>
<dbReference type="Pfam" id="PF00239">
    <property type="entry name" value="Resolvase"/>
    <property type="match status" value="1"/>
</dbReference>
<dbReference type="AlphaFoldDB" id="A0A375HU95"/>
<dbReference type="InterPro" id="IPR006119">
    <property type="entry name" value="Resolv_N"/>
</dbReference>
<feature type="domain" description="Resolvase/invertase-type recombinase catalytic" evidence="2">
    <location>
        <begin position="4"/>
        <end position="145"/>
    </location>
</feature>
<geneLocation type="plasmid" evidence="4">
    <name>II</name>
</geneLocation>
<reference evidence="5 6" key="1">
    <citation type="submission" date="2018-01" db="EMBL/GenBank/DDBJ databases">
        <authorList>
            <person name="Clerissi C."/>
        </authorList>
    </citation>
    <scope>NUCLEOTIDE SEQUENCE [LARGE SCALE GENOMIC DNA]</scope>
    <source>
        <strain evidence="3">Cupriavidus taiwanensis STM 6082</strain>
        <strain evidence="4">Cupriavidus taiwanensis STM 6160</strain>
        <plasmid evidence="4">II</plasmid>
        <plasmid evidence="5">ii</plasmid>
    </source>
</reference>
<organism evidence="4 5">
    <name type="scientific">Cupriavidus neocaledonicus</name>
    <dbReference type="NCBI Taxonomy" id="1040979"/>
    <lineage>
        <taxon>Bacteria</taxon>
        <taxon>Pseudomonadati</taxon>
        <taxon>Pseudomonadota</taxon>
        <taxon>Betaproteobacteria</taxon>
        <taxon>Burkholderiales</taxon>
        <taxon>Burkholderiaceae</taxon>
        <taxon>Cupriavidus</taxon>
    </lineage>
</organism>
<proteinExistence type="inferred from homology"/>
<name>A0A375HU95_9BURK</name>
<dbReference type="SUPFAM" id="SSF53041">
    <property type="entry name" value="Resolvase-like"/>
    <property type="match status" value="1"/>
</dbReference>
<evidence type="ECO:0000313" key="3">
    <source>
        <dbReference type="EMBL" id="SOZ38059.1"/>
    </source>
</evidence>
<dbReference type="GO" id="GO:0000150">
    <property type="term" value="F:DNA strand exchange activity"/>
    <property type="evidence" value="ECO:0007669"/>
    <property type="project" value="InterPro"/>
</dbReference>
<dbReference type="Proteomes" id="UP000256710">
    <property type="component" value="Unassembled WGS sequence"/>
</dbReference>
<evidence type="ECO:0000259" key="2">
    <source>
        <dbReference type="SMART" id="SM00857"/>
    </source>
</evidence>
<protein>
    <submittedName>
        <fullName evidence="4">DNA invertase Pin</fullName>
    </submittedName>
    <submittedName>
        <fullName evidence="3">Resolvase</fullName>
    </submittedName>
</protein>
<geneLocation type="plasmid" evidence="5">
    <name>ii</name>
</geneLocation>
<evidence type="ECO:0000256" key="1">
    <source>
        <dbReference type="ARBA" id="ARBA00009913"/>
    </source>
</evidence>
<dbReference type="GO" id="GO:0003677">
    <property type="term" value="F:DNA binding"/>
    <property type="evidence" value="ECO:0007669"/>
    <property type="project" value="InterPro"/>
</dbReference>
<evidence type="ECO:0000313" key="5">
    <source>
        <dbReference type="Proteomes" id="UP000255168"/>
    </source>
</evidence>
<dbReference type="Proteomes" id="UP000255168">
    <property type="component" value="Plasmid II"/>
</dbReference>
<evidence type="ECO:0000313" key="6">
    <source>
        <dbReference type="Proteomes" id="UP000256710"/>
    </source>
</evidence>
<comment type="similarity">
    <text evidence="1">Belongs to the site-specific recombinase resolvase family.</text>
</comment>
<dbReference type="EMBL" id="LT984807">
    <property type="protein sequence ID" value="SPD60300.1"/>
    <property type="molecule type" value="Genomic_DNA"/>
</dbReference>
<dbReference type="EMBL" id="OFTC01000033">
    <property type="protein sequence ID" value="SOZ38059.1"/>
    <property type="molecule type" value="Genomic_DNA"/>
</dbReference>
<accession>A0A375HU95</accession>
<keyword evidence="6" id="KW-1185">Reference proteome</keyword>
<sequence>MPSTFVYSNRVRNPEAMEAELHLAYRAGYTVDLRRTFWEHQPPSVLIADRPRLQSMLRQVRHGDTVVVMALRCLGSTVAETLDTIGRVRQLGAALYCLQLGQVNLASATPPQAVKVLRAAATLEGSRRSARIRESLAAAKAVGHPVGRPPKHTAEQRAAILQALHAGESVSAAARRFHTTRQTVMRIRAGSAAPAPAATKSGKA</sequence>
<dbReference type="InterPro" id="IPR009057">
    <property type="entry name" value="Homeodomain-like_sf"/>
</dbReference>
<dbReference type="SMART" id="SM00857">
    <property type="entry name" value="Resolvase"/>
    <property type="match status" value="1"/>
</dbReference>
<evidence type="ECO:0000313" key="4">
    <source>
        <dbReference type="EMBL" id="SPD60300.1"/>
    </source>
</evidence>
<keyword evidence="4" id="KW-0614">Plasmid</keyword>
<dbReference type="InterPro" id="IPR036162">
    <property type="entry name" value="Resolvase-like_N_sf"/>
</dbReference>
<gene>
    <name evidence="3" type="ORF">CBM2605_B100010</name>
    <name evidence="4" type="ORF">CBM2607_MP20952</name>
</gene>
<dbReference type="Pfam" id="PF13384">
    <property type="entry name" value="HTH_23"/>
    <property type="match status" value="1"/>
</dbReference>
<dbReference type="CDD" id="cd00569">
    <property type="entry name" value="HTH_Hin_like"/>
    <property type="match status" value="1"/>
</dbReference>